<comment type="caution">
    <text evidence="1">The sequence shown here is derived from an EMBL/GenBank/DDBJ whole genome shotgun (WGS) entry which is preliminary data.</text>
</comment>
<protein>
    <submittedName>
        <fullName evidence="1">Uncharacterized protein</fullName>
    </submittedName>
</protein>
<organism evidence="1 2">
    <name type="scientific">Lacticaseibacillus hegangensis</name>
    <dbReference type="NCBI Taxonomy" id="2486010"/>
    <lineage>
        <taxon>Bacteria</taxon>
        <taxon>Bacillati</taxon>
        <taxon>Bacillota</taxon>
        <taxon>Bacilli</taxon>
        <taxon>Lactobacillales</taxon>
        <taxon>Lactobacillaceae</taxon>
        <taxon>Lacticaseibacillus</taxon>
    </lineage>
</organism>
<dbReference type="EMBL" id="JBHTOK010000016">
    <property type="protein sequence ID" value="MFD1440530.1"/>
    <property type="molecule type" value="Genomic_DNA"/>
</dbReference>
<keyword evidence="2" id="KW-1185">Reference proteome</keyword>
<name>A0ABW4CV94_9LACO</name>
<reference evidence="2" key="1">
    <citation type="journal article" date="2019" name="Int. J. Syst. Evol. Microbiol.">
        <title>The Global Catalogue of Microorganisms (GCM) 10K type strain sequencing project: providing services to taxonomists for standard genome sequencing and annotation.</title>
        <authorList>
            <consortium name="The Broad Institute Genomics Platform"/>
            <consortium name="The Broad Institute Genome Sequencing Center for Infectious Disease"/>
            <person name="Wu L."/>
            <person name="Ma J."/>
        </authorList>
    </citation>
    <scope>NUCLEOTIDE SEQUENCE [LARGE SCALE GENOMIC DNA]</scope>
    <source>
        <strain evidence="2">CCM 8912</strain>
    </source>
</reference>
<dbReference type="Proteomes" id="UP001597212">
    <property type="component" value="Unassembled WGS sequence"/>
</dbReference>
<evidence type="ECO:0000313" key="2">
    <source>
        <dbReference type="Proteomes" id="UP001597212"/>
    </source>
</evidence>
<dbReference type="RefSeq" id="WP_125756854.1">
    <property type="nucleotide sequence ID" value="NZ_JBHTOK010000016.1"/>
</dbReference>
<accession>A0ABW4CV94</accession>
<proteinExistence type="predicted"/>
<sequence>MRKWWLALAVVTGLWWRGGQQVEAALPYQDLLFENVTWSPVVGQSGGIIYAPPSDLWVVAGTKLPVYFYRTSTSDFSKFGTSNVTVERVDTDENGQVMDREIKGYADGSLLVSATTLGTQKYRITTPNGLSNNPPFSMELRLHVIDRLPDNLHVNVDGLELFDFVPFQLFAMDDMGRKYLTQLFMSNEYWKSISDNGRSVAIKATQSPGPNTLQAVHIDYGSGLDYLTTGHLWPLIGRYTIVHKPGPIKVDQHGQAIVKLPVIIPPAQNVYVRLFWRGADGEEGALPIEGGVVQFKDLKPGNFPMMWRIEYKGSPFSSTGAETKGVDSYTYSNIQGSFISSQSLDLPTIPLSPLFAGTYTLSQISNGPISVAPTWQQLDITASGPWALQMSIKSPPALPMRLRLGNQETGTGEAAIQIIGADNQTVSLAESRLIIPKMPLLSPGEYTADITFKLIRGPTP</sequence>
<evidence type="ECO:0000313" key="1">
    <source>
        <dbReference type="EMBL" id="MFD1440530.1"/>
    </source>
</evidence>
<gene>
    <name evidence="1" type="ORF">ACFQ5K_03880</name>
</gene>